<feature type="domain" description="Phosphoribulokinase/uridine kinase" evidence="11">
    <location>
        <begin position="35"/>
        <end position="209"/>
    </location>
</feature>
<evidence type="ECO:0000313" key="13">
    <source>
        <dbReference type="EMBL" id="EFP13595.1"/>
    </source>
</evidence>
<protein>
    <recommendedName>
        <fullName evidence="4">uridine/cytidine kinase</fullName>
        <ecNumber evidence="4">2.7.1.48</ecNumber>
    </recommendedName>
</protein>
<dbReference type="Proteomes" id="UP000008281">
    <property type="component" value="Unassembled WGS sequence"/>
</dbReference>
<proteinExistence type="inferred from homology"/>
<evidence type="ECO:0000256" key="10">
    <source>
        <dbReference type="ARBA" id="ARBA00048909"/>
    </source>
</evidence>
<dbReference type="Pfam" id="PF00485">
    <property type="entry name" value="PRK"/>
    <property type="match status" value="1"/>
</dbReference>
<comment type="pathway">
    <text evidence="2">Pyrimidine metabolism; CTP biosynthesis via salvage pathway; CTP from cytidine: step 1/3.</text>
</comment>
<dbReference type="NCBIfam" id="NF004018">
    <property type="entry name" value="PRK05480.1"/>
    <property type="match status" value="1"/>
</dbReference>
<evidence type="ECO:0000256" key="9">
    <source>
        <dbReference type="ARBA" id="ARBA00047436"/>
    </source>
</evidence>
<evidence type="ECO:0000256" key="3">
    <source>
        <dbReference type="ARBA" id="ARBA00005408"/>
    </source>
</evidence>
<dbReference type="EC" id="2.7.1.48" evidence="4"/>
<dbReference type="InterPro" id="IPR000836">
    <property type="entry name" value="PRTase_dom"/>
</dbReference>
<comment type="catalytic activity">
    <reaction evidence="10">
        <text>uridine + ATP = UMP + ADP + H(+)</text>
        <dbReference type="Rhea" id="RHEA:16825"/>
        <dbReference type="ChEBI" id="CHEBI:15378"/>
        <dbReference type="ChEBI" id="CHEBI:16704"/>
        <dbReference type="ChEBI" id="CHEBI:30616"/>
        <dbReference type="ChEBI" id="CHEBI:57865"/>
        <dbReference type="ChEBI" id="CHEBI:456216"/>
        <dbReference type="EC" id="2.7.1.48"/>
    </reaction>
</comment>
<dbReference type="Gene3D" id="3.40.50.300">
    <property type="entry name" value="P-loop containing nucleotide triphosphate hydrolases"/>
    <property type="match status" value="1"/>
</dbReference>
<evidence type="ECO:0000256" key="4">
    <source>
        <dbReference type="ARBA" id="ARBA00012137"/>
    </source>
</evidence>
<evidence type="ECO:0000256" key="6">
    <source>
        <dbReference type="ARBA" id="ARBA00022741"/>
    </source>
</evidence>
<evidence type="ECO:0000259" key="12">
    <source>
        <dbReference type="Pfam" id="PF14681"/>
    </source>
</evidence>
<evidence type="ECO:0000259" key="11">
    <source>
        <dbReference type="Pfam" id="PF00485"/>
    </source>
</evidence>
<organism evidence="14">
    <name type="scientific">Caenorhabditis remanei</name>
    <name type="common">Caenorhabditis vulgaris</name>
    <dbReference type="NCBI Taxonomy" id="31234"/>
    <lineage>
        <taxon>Eukaryota</taxon>
        <taxon>Metazoa</taxon>
        <taxon>Ecdysozoa</taxon>
        <taxon>Nematoda</taxon>
        <taxon>Chromadorea</taxon>
        <taxon>Rhabditida</taxon>
        <taxon>Rhabditina</taxon>
        <taxon>Rhabditomorpha</taxon>
        <taxon>Rhabditoidea</taxon>
        <taxon>Rhabditidae</taxon>
        <taxon>Peloderinae</taxon>
        <taxon>Caenorhabditis</taxon>
    </lineage>
</organism>
<keyword evidence="8" id="KW-0067">ATP-binding</keyword>
<accession>E3NPN8</accession>
<evidence type="ECO:0000256" key="5">
    <source>
        <dbReference type="ARBA" id="ARBA00022679"/>
    </source>
</evidence>
<evidence type="ECO:0000256" key="7">
    <source>
        <dbReference type="ARBA" id="ARBA00022777"/>
    </source>
</evidence>
<dbReference type="OrthoDB" id="10257085at2759"/>
<comment type="catalytic activity">
    <reaction evidence="9">
        <text>cytidine + ATP = CMP + ADP + H(+)</text>
        <dbReference type="Rhea" id="RHEA:24674"/>
        <dbReference type="ChEBI" id="CHEBI:15378"/>
        <dbReference type="ChEBI" id="CHEBI:17562"/>
        <dbReference type="ChEBI" id="CHEBI:30616"/>
        <dbReference type="ChEBI" id="CHEBI:60377"/>
        <dbReference type="ChEBI" id="CHEBI:456216"/>
        <dbReference type="EC" id="2.7.1.48"/>
    </reaction>
</comment>
<dbReference type="SUPFAM" id="SSF53271">
    <property type="entry name" value="PRTase-like"/>
    <property type="match status" value="1"/>
</dbReference>
<dbReference type="GO" id="GO:0004849">
    <property type="term" value="F:uridine kinase activity"/>
    <property type="evidence" value="ECO:0007669"/>
    <property type="project" value="UniProtKB-EC"/>
</dbReference>
<keyword evidence="14" id="KW-1185">Reference proteome</keyword>
<keyword evidence="6" id="KW-0547">Nucleotide-binding</keyword>
<dbReference type="HOGENOM" id="CLU_021278_0_1_1"/>
<dbReference type="InterPro" id="IPR000764">
    <property type="entry name" value="Uridine_kinase-like"/>
</dbReference>
<dbReference type="eggNOG" id="KOG4203">
    <property type="taxonomic scope" value="Eukaryota"/>
</dbReference>
<comment type="pathway">
    <text evidence="1">Pyrimidine metabolism; UMP biosynthesis via salvage pathway; UMP from uridine: step 1/1.</text>
</comment>
<dbReference type="PRINTS" id="PR00988">
    <property type="entry name" value="URIDINKINASE"/>
</dbReference>
<dbReference type="CDD" id="cd06223">
    <property type="entry name" value="PRTases_typeI"/>
    <property type="match status" value="1"/>
</dbReference>
<evidence type="ECO:0000256" key="8">
    <source>
        <dbReference type="ARBA" id="ARBA00022840"/>
    </source>
</evidence>
<dbReference type="OMA" id="EQAACNE"/>
<dbReference type="UniPathway" id="UPA00574">
    <property type="reaction ID" value="UER00637"/>
</dbReference>
<keyword evidence="7" id="KW-0418">Kinase</keyword>
<dbReference type="GO" id="GO:0044206">
    <property type="term" value="P:UMP salvage"/>
    <property type="evidence" value="ECO:0007669"/>
    <property type="project" value="UniProtKB-UniPathway"/>
</dbReference>
<dbReference type="SUPFAM" id="SSF52540">
    <property type="entry name" value="P-loop containing nucleoside triphosphate hydrolases"/>
    <property type="match status" value="1"/>
</dbReference>
<dbReference type="InterPro" id="IPR006083">
    <property type="entry name" value="PRK/URK"/>
</dbReference>
<dbReference type="CDD" id="cd02023">
    <property type="entry name" value="UMPK"/>
    <property type="match status" value="1"/>
</dbReference>
<dbReference type="Pfam" id="PF14681">
    <property type="entry name" value="UPRTase"/>
    <property type="match status" value="1"/>
</dbReference>
<dbReference type="FunFam" id="3.40.50.300:FF:000339">
    <property type="entry name" value="Uridine kinase"/>
    <property type="match status" value="1"/>
</dbReference>
<feature type="domain" description="Phosphoribosyltransferase" evidence="12">
    <location>
        <begin position="256"/>
        <end position="458"/>
    </location>
</feature>
<dbReference type="InParanoid" id="E3NPN8"/>
<dbReference type="InterPro" id="IPR029057">
    <property type="entry name" value="PRTase-like"/>
</dbReference>
<evidence type="ECO:0000256" key="2">
    <source>
        <dbReference type="ARBA" id="ARBA00004784"/>
    </source>
</evidence>
<dbReference type="InterPro" id="IPR027417">
    <property type="entry name" value="P-loop_NTPase"/>
</dbReference>
<dbReference type="FunFam" id="3.40.50.2020:FF:000010">
    <property type="entry name" value="Uridine-cytidine kinase"/>
    <property type="match status" value="1"/>
</dbReference>
<dbReference type="Gene3D" id="3.40.50.2020">
    <property type="match status" value="1"/>
</dbReference>
<dbReference type="GO" id="GO:0005524">
    <property type="term" value="F:ATP binding"/>
    <property type="evidence" value="ECO:0007669"/>
    <property type="project" value="UniProtKB-KW"/>
</dbReference>
<dbReference type="EMBL" id="DS269403">
    <property type="protein sequence ID" value="EFP13595.1"/>
    <property type="molecule type" value="Genomic_DNA"/>
</dbReference>
<keyword evidence="5" id="KW-0808">Transferase</keyword>
<name>E3NPN8_CAERE</name>
<dbReference type="PANTHER" id="PTHR10285">
    <property type="entry name" value="URIDINE KINASE"/>
    <property type="match status" value="1"/>
</dbReference>
<gene>
    <name evidence="13" type="ORF">CRE_24315</name>
</gene>
<dbReference type="AlphaFoldDB" id="E3NPN8"/>
<reference evidence="13" key="1">
    <citation type="submission" date="2007-07" db="EMBL/GenBank/DDBJ databases">
        <title>PCAP assembly of the Caenorhabditis remanei genome.</title>
        <authorList>
            <consortium name="The Caenorhabditis remanei Sequencing Consortium"/>
            <person name="Wilson R.K."/>
        </authorList>
    </citation>
    <scope>NUCLEOTIDE SEQUENCE [LARGE SCALE GENOMIC DNA]</scope>
    <source>
        <strain evidence="13">PB4641</strain>
    </source>
</reference>
<evidence type="ECO:0000313" key="14">
    <source>
        <dbReference type="Proteomes" id="UP000008281"/>
    </source>
</evidence>
<sequence>MVAEKKDAVTASKGDSNRKSVKIEECPTYSHSSAEKIVERLGIPWVTILSMDSFYKVLTPEEIKEAHESKYNFDEPKAFDFDLLYEILKRLREGKSVDVPVYDFNTHSRDPNSKMMYGADVLIFEGILAFHDERIKNLMDMKVFVDTDGDLRLARRIVRDVTDRGRDIDGIMEQYFTFVKLQPAFDKYIAPCMDYADLIVPRGGENDVAIDMIVQNVMAQLVERGYDRNQNNRDRHDLVRDDLPDCLPENLFILKETPQVKGLVTFVRDRDTSRDNHIFYSDRLMRILIEECMNHMPYKDVEIEMAGGRKTLGKRKDAMICGLPIMRAGECMETALRSIVKDCVIGKILIQTNETTFDPELHYIRLPPHITRYKVIIMDATVTTGSAAMMAIRVLLDHDVKEEDIFVASLLMGQQGAHALAYAFPKVKLITTAMDHQMTENCYLIPGMGNFGDRYYGTGIDQDLDEPFDV</sequence>
<evidence type="ECO:0000256" key="1">
    <source>
        <dbReference type="ARBA" id="ARBA00004690"/>
    </source>
</evidence>
<dbReference type="STRING" id="31234.E3NPN8"/>
<comment type="similarity">
    <text evidence="3">Belongs to the uridine kinase family.</text>
</comment>